<dbReference type="PROSITE" id="PS50931">
    <property type="entry name" value="HTH_LYSR"/>
    <property type="match status" value="1"/>
</dbReference>
<feature type="domain" description="HTH lysR-type" evidence="5">
    <location>
        <begin position="7"/>
        <end position="64"/>
    </location>
</feature>
<accession>A0A2P7QNC2</accession>
<keyword evidence="3" id="KW-0238">DNA-binding</keyword>
<dbReference type="InterPro" id="IPR000847">
    <property type="entry name" value="LysR_HTH_N"/>
</dbReference>
<protein>
    <submittedName>
        <fullName evidence="6">Transcriptional regulator</fullName>
    </submittedName>
</protein>
<reference evidence="6 7" key="1">
    <citation type="submission" date="2018-03" db="EMBL/GenBank/DDBJ databases">
        <title>The draft genome of Sphingosinicella sp. GL-C-18.</title>
        <authorList>
            <person name="Liu L."/>
            <person name="Li L."/>
            <person name="Liang L."/>
            <person name="Zhang X."/>
            <person name="Wang T."/>
        </authorList>
    </citation>
    <scope>NUCLEOTIDE SEQUENCE [LARGE SCALE GENOMIC DNA]</scope>
    <source>
        <strain evidence="6 7">GL-C-18</strain>
    </source>
</reference>
<dbReference type="GO" id="GO:0003677">
    <property type="term" value="F:DNA binding"/>
    <property type="evidence" value="ECO:0007669"/>
    <property type="project" value="UniProtKB-KW"/>
</dbReference>
<keyword evidence="4" id="KW-0804">Transcription</keyword>
<dbReference type="GO" id="GO:0003700">
    <property type="term" value="F:DNA-binding transcription factor activity"/>
    <property type="evidence" value="ECO:0007669"/>
    <property type="project" value="InterPro"/>
</dbReference>
<dbReference type="Pfam" id="PF03466">
    <property type="entry name" value="LysR_substrate"/>
    <property type="match status" value="1"/>
</dbReference>
<dbReference type="Proteomes" id="UP000241167">
    <property type="component" value="Unassembled WGS sequence"/>
</dbReference>
<dbReference type="SUPFAM" id="SSF53850">
    <property type="entry name" value="Periplasmic binding protein-like II"/>
    <property type="match status" value="1"/>
</dbReference>
<dbReference type="OrthoDB" id="8339333at2"/>
<comment type="caution">
    <text evidence="6">The sequence shown here is derived from an EMBL/GenBank/DDBJ whole genome shotgun (WGS) entry which is preliminary data.</text>
</comment>
<dbReference type="PANTHER" id="PTHR30118">
    <property type="entry name" value="HTH-TYPE TRANSCRIPTIONAL REGULATOR LEUO-RELATED"/>
    <property type="match status" value="1"/>
</dbReference>
<evidence type="ECO:0000256" key="2">
    <source>
        <dbReference type="ARBA" id="ARBA00023015"/>
    </source>
</evidence>
<comment type="similarity">
    <text evidence="1">Belongs to the LysR transcriptional regulatory family.</text>
</comment>
<dbReference type="InterPro" id="IPR036388">
    <property type="entry name" value="WH-like_DNA-bd_sf"/>
</dbReference>
<dbReference type="InterPro" id="IPR005119">
    <property type="entry name" value="LysR_subst-bd"/>
</dbReference>
<dbReference type="EMBL" id="PXYI01000004">
    <property type="protein sequence ID" value="PSJ39451.1"/>
    <property type="molecule type" value="Genomic_DNA"/>
</dbReference>
<dbReference type="InterPro" id="IPR050389">
    <property type="entry name" value="LysR-type_TF"/>
</dbReference>
<proteinExistence type="inferred from homology"/>
<gene>
    <name evidence="6" type="ORF">C7I55_12625</name>
</gene>
<evidence type="ECO:0000256" key="4">
    <source>
        <dbReference type="ARBA" id="ARBA00023163"/>
    </source>
</evidence>
<dbReference type="PRINTS" id="PR00039">
    <property type="entry name" value="HTHLYSR"/>
</dbReference>
<dbReference type="InterPro" id="IPR036390">
    <property type="entry name" value="WH_DNA-bd_sf"/>
</dbReference>
<evidence type="ECO:0000256" key="3">
    <source>
        <dbReference type="ARBA" id="ARBA00023125"/>
    </source>
</evidence>
<sequence>MSDIRAFDLNLLRTFDALIDERSVTRAAGRLALSQPAVSAALARLRSALGDPLFVRAQRGLLPTPRALSLAEPVKRLLKDVETIVRPSEFDPASAHFKLSVSASDYTQRVLLTPFLAVLQREAPGARLAVRALQGARLSGLIARGDLDLALLTPEEAPPTLLARRLFVDRYVCAMRRDHPAAGGNLDLDRFCALDHALVSPDGGGFRGPVDAALEALGRTRRVAVSAPSFLGLLEVIEQTDLVAAVPERLVRKAPNLVVSALPVEVPGFTIIGAWHERTRHDPAQRWVRRRLALFAESLDG</sequence>
<dbReference type="Pfam" id="PF00126">
    <property type="entry name" value="HTH_1"/>
    <property type="match status" value="1"/>
</dbReference>
<dbReference type="SUPFAM" id="SSF46785">
    <property type="entry name" value="Winged helix' DNA-binding domain"/>
    <property type="match status" value="1"/>
</dbReference>
<dbReference type="PANTHER" id="PTHR30118:SF15">
    <property type="entry name" value="TRANSCRIPTIONAL REGULATORY PROTEIN"/>
    <property type="match status" value="1"/>
</dbReference>
<evidence type="ECO:0000313" key="7">
    <source>
        <dbReference type="Proteomes" id="UP000241167"/>
    </source>
</evidence>
<dbReference type="Gene3D" id="1.10.10.10">
    <property type="entry name" value="Winged helix-like DNA-binding domain superfamily/Winged helix DNA-binding domain"/>
    <property type="match status" value="1"/>
</dbReference>
<name>A0A2P7QNC2_9SPHN</name>
<organism evidence="6 7">
    <name type="scientific">Allosphingosinicella deserti</name>
    <dbReference type="NCBI Taxonomy" id="2116704"/>
    <lineage>
        <taxon>Bacteria</taxon>
        <taxon>Pseudomonadati</taxon>
        <taxon>Pseudomonadota</taxon>
        <taxon>Alphaproteobacteria</taxon>
        <taxon>Sphingomonadales</taxon>
        <taxon>Sphingomonadaceae</taxon>
        <taxon>Allosphingosinicella</taxon>
    </lineage>
</organism>
<keyword evidence="7" id="KW-1185">Reference proteome</keyword>
<evidence type="ECO:0000313" key="6">
    <source>
        <dbReference type="EMBL" id="PSJ39451.1"/>
    </source>
</evidence>
<dbReference type="Gene3D" id="3.40.190.10">
    <property type="entry name" value="Periplasmic binding protein-like II"/>
    <property type="match status" value="2"/>
</dbReference>
<evidence type="ECO:0000259" key="5">
    <source>
        <dbReference type="PROSITE" id="PS50931"/>
    </source>
</evidence>
<evidence type="ECO:0000256" key="1">
    <source>
        <dbReference type="ARBA" id="ARBA00009437"/>
    </source>
</evidence>
<keyword evidence="2" id="KW-0805">Transcription regulation</keyword>
<dbReference type="AlphaFoldDB" id="A0A2P7QNC2"/>